<dbReference type="PROSITE" id="PS51318">
    <property type="entry name" value="TAT"/>
    <property type="match status" value="1"/>
</dbReference>
<dbReference type="Proteomes" id="UP000500895">
    <property type="component" value="Chromosome"/>
</dbReference>
<evidence type="ECO:0000313" key="8">
    <source>
        <dbReference type="Proteomes" id="UP000500895"/>
    </source>
</evidence>
<dbReference type="InterPro" id="IPR006311">
    <property type="entry name" value="TAT_signal"/>
</dbReference>
<evidence type="ECO:0000256" key="6">
    <source>
        <dbReference type="RuleBase" id="RU364048"/>
    </source>
</evidence>
<evidence type="ECO:0000256" key="2">
    <source>
        <dbReference type="ARBA" id="ARBA00022723"/>
    </source>
</evidence>
<evidence type="ECO:0000256" key="3">
    <source>
        <dbReference type="ARBA" id="ARBA00023002"/>
    </source>
</evidence>
<dbReference type="AlphaFoldDB" id="A0A6G9AFN3"/>
<feature type="binding site" evidence="5">
    <location>
        <position position="318"/>
    </location>
    <ligand>
        <name>Fe cation</name>
        <dbReference type="ChEBI" id="CHEBI:24875"/>
        <note>catalytic</note>
    </ligand>
</feature>
<accession>A0A6G9AFN3</accession>
<dbReference type="InterPro" id="IPR019546">
    <property type="entry name" value="TAT_signal_bac_arc"/>
</dbReference>
<evidence type="ECO:0000256" key="1">
    <source>
        <dbReference type="ARBA" id="ARBA00006787"/>
    </source>
</evidence>
<proteinExistence type="inferred from homology"/>
<dbReference type="InterPro" id="IPR004294">
    <property type="entry name" value="Carotenoid_Oase"/>
</dbReference>
<evidence type="ECO:0000313" key="7">
    <source>
        <dbReference type="EMBL" id="QIP11095.1"/>
    </source>
</evidence>
<dbReference type="EC" id="1.13.11.-" evidence="6"/>
<evidence type="ECO:0000256" key="5">
    <source>
        <dbReference type="PIRSR" id="PIRSR604294-1"/>
    </source>
</evidence>
<organism evidence="7 8">
    <name type="scientific">Bradyrhizobium symbiodeficiens</name>
    <dbReference type="NCBI Taxonomy" id="1404367"/>
    <lineage>
        <taxon>Bacteria</taxon>
        <taxon>Pseudomonadati</taxon>
        <taxon>Pseudomonadota</taxon>
        <taxon>Alphaproteobacteria</taxon>
        <taxon>Hyphomicrobiales</taxon>
        <taxon>Nitrobacteraceae</taxon>
        <taxon>Bradyrhizobium</taxon>
    </lineage>
</organism>
<dbReference type="EMBL" id="CP050066">
    <property type="protein sequence ID" value="QIP11095.1"/>
    <property type="molecule type" value="Genomic_DNA"/>
</dbReference>
<keyword evidence="3 6" id="KW-0560">Oxidoreductase</keyword>
<comment type="cofactor">
    <cofactor evidence="5 6">
        <name>Fe(2+)</name>
        <dbReference type="ChEBI" id="CHEBI:29033"/>
    </cofactor>
    <text evidence="5 6">Binds 1 Fe(2+) ion per subunit.</text>
</comment>
<feature type="binding site" evidence="5">
    <location>
        <position position="493"/>
    </location>
    <ligand>
        <name>Fe cation</name>
        <dbReference type="ChEBI" id="CHEBI:24875"/>
        <note>catalytic</note>
    </ligand>
</feature>
<dbReference type="PANTHER" id="PTHR10543:SF89">
    <property type="entry name" value="CAROTENOID 9,10(9',10')-CLEAVAGE DIOXYGENASE 1"/>
    <property type="match status" value="1"/>
</dbReference>
<protein>
    <recommendedName>
        <fullName evidence="6">Dioxygenase</fullName>
        <ecNumber evidence="6">1.13.11.-</ecNumber>
    </recommendedName>
</protein>
<dbReference type="PANTHER" id="PTHR10543">
    <property type="entry name" value="BETA-CAROTENE DIOXYGENASE"/>
    <property type="match status" value="1"/>
</dbReference>
<dbReference type="Pfam" id="PF03055">
    <property type="entry name" value="RPE65"/>
    <property type="match status" value="1"/>
</dbReference>
<feature type="binding site" evidence="5">
    <location>
        <position position="208"/>
    </location>
    <ligand>
        <name>Fe cation</name>
        <dbReference type="ChEBI" id="CHEBI:24875"/>
        <note>catalytic</note>
    </ligand>
</feature>
<reference evidence="7 8" key="1">
    <citation type="journal article" date="2020" name="Int. J. Syst. Evol. Microbiol.">
        <title>Description and complete genome sequences of Bradyrhizobium symbiodeficiens sp. nov., a non-symbiotic bacterium associated with legumes native to Canada.</title>
        <authorList>
            <person name="Bromfield E.S.P."/>
            <person name="Cloutier S."/>
            <person name="Nguyen H.D.T."/>
        </authorList>
    </citation>
    <scope>NUCLEOTIDE SEQUENCE [LARGE SCALE GENOMIC DNA]</scope>
    <source>
        <strain evidence="7 8">101S1MB</strain>
    </source>
</reference>
<dbReference type="NCBIfam" id="TIGR01409">
    <property type="entry name" value="TAT_signal_seq"/>
    <property type="match status" value="1"/>
</dbReference>
<evidence type="ECO:0000256" key="4">
    <source>
        <dbReference type="ARBA" id="ARBA00023004"/>
    </source>
</evidence>
<gene>
    <name evidence="7" type="ORF">HAV00_30055</name>
</gene>
<keyword evidence="2 5" id="KW-0479">Metal-binding</keyword>
<keyword evidence="6" id="KW-0223">Dioxygenase</keyword>
<dbReference type="GO" id="GO:0016121">
    <property type="term" value="P:carotene catabolic process"/>
    <property type="evidence" value="ECO:0007669"/>
    <property type="project" value="TreeGrafter"/>
</dbReference>
<sequence>MVDGITRRHFHHFLAAGAATAALAPGIKPAMALETANIIWTFDNPHLTGNFAPIGPEIDATDLPVSAGRIPPDLSGAYMRNGPNPLYKPNAFTYPMDGDGMVHAVYFDNGRARYRNRFVQTPSLAAERRAGRAIYGSFAHPMQIDPKLLHPGDPQGPFKNGAFINIIQHGGHLLALNESTTGFEITRDLDTIGEWKAGTDKPLRLGAHNRRHPKTGALFAINYSHAEPTVQIHQIDASGTLVNSFPVALAAPTMIHDFVLTERYIVLLVCPAVFDSAAAQQGQSFLQWRPAMGTRIGLIALDGSTTRWLDADPFFVFHFANAFERGGNIFIDYVKHESLALGYAQQTQKSPTLHRMMIDLATGKVGDAQVAGMVTEFPRVNDALDSLPTRFVYLPTLTDTLLLSKPPSATFNTMMKVNAETGDVVRHDFGNKIAGEAVFIPRGTNGEDDGYLAVYAFDQEQQTSDLVLLDAARVDADPVAVIRLPQRVPQGLHGNWIPKN</sequence>
<feature type="binding site" evidence="5">
    <location>
        <position position="256"/>
    </location>
    <ligand>
        <name>Fe cation</name>
        <dbReference type="ChEBI" id="CHEBI:24875"/>
        <note>catalytic</note>
    </ligand>
</feature>
<keyword evidence="4 5" id="KW-0408">Iron</keyword>
<comment type="similarity">
    <text evidence="1 6">Belongs to the carotenoid oxygenase family.</text>
</comment>
<dbReference type="GO" id="GO:0010436">
    <property type="term" value="F:carotenoid dioxygenase activity"/>
    <property type="evidence" value="ECO:0007669"/>
    <property type="project" value="TreeGrafter"/>
</dbReference>
<dbReference type="RefSeq" id="WP_166470127.1">
    <property type="nucleotide sequence ID" value="NZ_CP050066.2"/>
</dbReference>
<name>A0A6G9AFN3_9BRAD</name>
<dbReference type="GO" id="GO:0046872">
    <property type="term" value="F:metal ion binding"/>
    <property type="evidence" value="ECO:0007669"/>
    <property type="project" value="UniProtKB-KW"/>
</dbReference>